<dbReference type="NCBIfam" id="NF010398">
    <property type="entry name" value="PRK13825.1-2"/>
    <property type="match status" value="1"/>
</dbReference>
<evidence type="ECO:0000313" key="3">
    <source>
        <dbReference type="EMBL" id="MBB6357302.1"/>
    </source>
</evidence>
<dbReference type="AlphaFoldDB" id="A0A7X0FCM9"/>
<accession>A0A7X0FCM9</accession>
<dbReference type="InterPro" id="IPR036526">
    <property type="entry name" value="C-N_Hydrolase_sf"/>
</dbReference>
<reference evidence="3 4" key="1">
    <citation type="submission" date="2020-08" db="EMBL/GenBank/DDBJ databases">
        <title>Genomic Encyclopedia of Type Strains, Phase IV (KMG-IV): sequencing the most valuable type-strain genomes for metagenomic binning, comparative biology and taxonomic classification.</title>
        <authorList>
            <person name="Goeker M."/>
        </authorList>
    </citation>
    <scope>NUCLEOTIDE SEQUENCE [LARGE SCALE GENOMIC DNA]</scope>
    <source>
        <strain evidence="3 4">DSM 7051</strain>
    </source>
</reference>
<organism evidence="3 4">
    <name type="scientific">Aminobacter aganoensis</name>
    <dbReference type="NCBI Taxonomy" id="83264"/>
    <lineage>
        <taxon>Bacteria</taxon>
        <taxon>Pseudomonadati</taxon>
        <taxon>Pseudomonadota</taxon>
        <taxon>Alphaproteobacteria</taxon>
        <taxon>Hyphomicrobiales</taxon>
        <taxon>Phyllobacteriaceae</taxon>
        <taxon>Aminobacter</taxon>
    </lineage>
</organism>
<dbReference type="SUPFAM" id="SSF56317">
    <property type="entry name" value="Carbon-nitrogen hydrolase"/>
    <property type="match status" value="1"/>
</dbReference>
<keyword evidence="4" id="KW-1185">Reference proteome</keyword>
<evidence type="ECO:0000313" key="4">
    <source>
        <dbReference type="Proteomes" id="UP000536262"/>
    </source>
</evidence>
<gene>
    <name evidence="3" type="ORF">GGR00_005123</name>
</gene>
<feature type="domain" description="CN hydrolase" evidence="2">
    <location>
        <begin position="85"/>
        <end position="369"/>
    </location>
</feature>
<evidence type="ECO:0000259" key="2">
    <source>
        <dbReference type="Pfam" id="PF00795"/>
    </source>
</evidence>
<comment type="caution">
    <text evidence="3">The sequence shown here is derived from an EMBL/GenBank/DDBJ whole genome shotgun (WGS) entry which is preliminary data.</text>
</comment>
<feature type="transmembrane region" description="Helical" evidence="1">
    <location>
        <begin position="73"/>
        <end position="94"/>
    </location>
</feature>
<name>A0A7X0FCM9_9HYPH</name>
<feature type="transmembrane region" description="Helical" evidence="1">
    <location>
        <begin position="106"/>
        <end position="124"/>
    </location>
</feature>
<dbReference type="EMBL" id="JACHOU010000022">
    <property type="protein sequence ID" value="MBB6357302.1"/>
    <property type="molecule type" value="Genomic_DNA"/>
</dbReference>
<dbReference type="Pfam" id="PF00795">
    <property type="entry name" value="CN_hydrolase"/>
    <property type="match status" value="1"/>
</dbReference>
<dbReference type="RefSeq" id="WP_184702035.1">
    <property type="nucleotide sequence ID" value="NZ_BAABEG010000004.1"/>
</dbReference>
<keyword evidence="1" id="KW-1133">Transmembrane helix</keyword>
<dbReference type="InterPro" id="IPR003010">
    <property type="entry name" value="C-N_Hydrolase"/>
</dbReference>
<keyword evidence="1" id="KW-0812">Transmembrane</keyword>
<dbReference type="Gene3D" id="3.60.110.10">
    <property type="entry name" value="Carbon-nitrogen hydrolase"/>
    <property type="match status" value="1"/>
</dbReference>
<keyword evidence="1" id="KW-0472">Membrane</keyword>
<protein>
    <recommendedName>
        <fullName evidence="2">CN hydrolase domain-containing protein</fullName>
    </recommendedName>
</protein>
<dbReference type="Proteomes" id="UP000536262">
    <property type="component" value="Unassembled WGS sequence"/>
</dbReference>
<sequence length="382" mass="41451">MWPAPLLVFGAATIGLVGWSGDVRTLPAAMMFPLLWARSPSRPIAALVSASYFLAASRGLPEGVSTYYATVPWYGVLLWGAASLVFVATHSILWTQPGRRQQTRRYLFASLLMALPPLGIVGWAHPVTAAGVLFPGGGWWGLGAAVLALAAMTTRRWLPAALILGSLWLLSVAEWKNPTTPSGWAGLDLEYGQRLGRDIGLEHHRELIEKAGAAAAKGARIVLLPENAIGQWTPTVARLWHNETKRIGVKVMAGATIPDGPGYDNAIMVTSGNPATLYRQRMPVPLSMWQPWRVWSDGGGARAHFLANPIVEVDGMLVAPLLCYEQLLVWPIVQSMLGSPDIVVAMANVWWADRTSIVPIQKASTIAWAKLFSKPVVMAFNR</sequence>
<proteinExistence type="predicted"/>
<evidence type="ECO:0000256" key="1">
    <source>
        <dbReference type="SAM" id="Phobius"/>
    </source>
</evidence>
<feature type="transmembrane region" description="Helical" evidence="1">
    <location>
        <begin position="130"/>
        <end position="150"/>
    </location>
</feature>